<dbReference type="CDD" id="cd13628">
    <property type="entry name" value="PBP2_Ala"/>
    <property type="match status" value="1"/>
</dbReference>
<dbReference type="GO" id="GO:0015276">
    <property type="term" value="F:ligand-gated monoatomic ion channel activity"/>
    <property type="evidence" value="ECO:0007669"/>
    <property type="project" value="InterPro"/>
</dbReference>
<evidence type="ECO:0000259" key="6">
    <source>
        <dbReference type="SMART" id="SM00079"/>
    </source>
</evidence>
<dbReference type="InterPro" id="IPR018313">
    <property type="entry name" value="SBP_3_CS"/>
</dbReference>
<proteinExistence type="inferred from homology"/>
<dbReference type="InterPro" id="IPR001638">
    <property type="entry name" value="Solute-binding_3/MltF_N"/>
</dbReference>
<dbReference type="PROSITE" id="PS01039">
    <property type="entry name" value="SBP_BACTERIAL_3"/>
    <property type="match status" value="1"/>
</dbReference>
<dbReference type="PANTHER" id="PTHR35936:SF17">
    <property type="entry name" value="ARGININE-BINDING EXTRACELLULAR PROTEIN ARTP"/>
    <property type="match status" value="1"/>
</dbReference>
<organism evidence="7">
    <name type="scientific">Cyanothece sp. (strain PCC 7425 / ATCC 29141)</name>
    <dbReference type="NCBI Taxonomy" id="395961"/>
    <lineage>
        <taxon>Bacteria</taxon>
        <taxon>Bacillati</taxon>
        <taxon>Cyanobacteriota</taxon>
        <taxon>Cyanophyceae</taxon>
        <taxon>Gomontiellales</taxon>
        <taxon>Cyanothecaceae</taxon>
        <taxon>Cyanothece</taxon>
    </lineage>
</organism>
<dbReference type="Gene3D" id="3.40.190.10">
    <property type="entry name" value="Periplasmic binding protein-like II"/>
    <property type="match status" value="2"/>
</dbReference>
<reference evidence="7" key="1">
    <citation type="submission" date="2009-01" db="EMBL/GenBank/DDBJ databases">
        <title>Complete sequence of chromosome Cyanothece sp. PCC 7425.</title>
        <authorList>
            <consortium name="US DOE Joint Genome Institute"/>
            <person name="Lucas S."/>
            <person name="Copeland A."/>
            <person name="Lapidus A."/>
            <person name="Glavina del Rio T."/>
            <person name="Dalin E."/>
            <person name="Tice H."/>
            <person name="Bruce D."/>
            <person name="Goodwin L."/>
            <person name="Pitluck S."/>
            <person name="Sims D."/>
            <person name="Meineke L."/>
            <person name="Brettin T."/>
            <person name="Detter J.C."/>
            <person name="Han C."/>
            <person name="Larimer F."/>
            <person name="Land M."/>
            <person name="Hauser L."/>
            <person name="Kyrpides N."/>
            <person name="Ovchinnikova G."/>
            <person name="Liberton M."/>
            <person name="Stoeckel J."/>
            <person name="Banerjee A."/>
            <person name="Singh A."/>
            <person name="Page L."/>
            <person name="Sato H."/>
            <person name="Zhao L."/>
            <person name="Sherman L."/>
            <person name="Pakrasi H."/>
            <person name="Richardson P."/>
        </authorList>
    </citation>
    <scope>NUCLEOTIDE SEQUENCE</scope>
    <source>
        <strain evidence="7">PCC 7425</strain>
    </source>
</reference>
<accession>B8HUN7</accession>
<dbReference type="GO" id="GO:0016020">
    <property type="term" value="C:membrane"/>
    <property type="evidence" value="ECO:0007669"/>
    <property type="project" value="InterPro"/>
</dbReference>
<evidence type="ECO:0000256" key="4">
    <source>
        <dbReference type="RuleBase" id="RU003744"/>
    </source>
</evidence>
<gene>
    <name evidence="7" type="ordered locus">Cyan7425_3922</name>
</gene>
<evidence type="ECO:0000259" key="5">
    <source>
        <dbReference type="SMART" id="SM00062"/>
    </source>
</evidence>
<dbReference type="InterPro" id="IPR001320">
    <property type="entry name" value="Iontro_rcpt_C"/>
</dbReference>
<dbReference type="HOGENOM" id="CLU_019602_18_2_3"/>
<feature type="domain" description="Solute-binding protein family 3/N-terminal" evidence="5">
    <location>
        <begin position="60"/>
        <end position="282"/>
    </location>
</feature>
<dbReference type="EMBL" id="CP001344">
    <property type="protein sequence ID" value="ACL46239.1"/>
    <property type="molecule type" value="Genomic_DNA"/>
</dbReference>
<comment type="subcellular location">
    <subcellularLocation>
        <location evidence="1">Cell envelope</location>
    </subcellularLocation>
</comment>
<dbReference type="SMART" id="SM00079">
    <property type="entry name" value="PBPe"/>
    <property type="match status" value="1"/>
</dbReference>
<protein>
    <submittedName>
        <fullName evidence="7">Extracellular solute-binding protein family 3</fullName>
    </submittedName>
</protein>
<dbReference type="PANTHER" id="PTHR35936">
    <property type="entry name" value="MEMBRANE-BOUND LYTIC MUREIN TRANSGLYCOSYLASE F"/>
    <property type="match status" value="1"/>
</dbReference>
<dbReference type="STRING" id="395961.Cyan7425_3922"/>
<dbReference type="GO" id="GO:0030313">
    <property type="term" value="C:cell envelope"/>
    <property type="evidence" value="ECO:0007669"/>
    <property type="project" value="UniProtKB-SubCell"/>
</dbReference>
<name>B8HUN7_CYAP4</name>
<feature type="domain" description="Ionotropic glutamate receptor C-terminal" evidence="6">
    <location>
        <begin position="60"/>
        <end position="281"/>
    </location>
</feature>
<keyword evidence="3" id="KW-0732">Signal</keyword>
<evidence type="ECO:0000256" key="3">
    <source>
        <dbReference type="ARBA" id="ARBA00022729"/>
    </source>
</evidence>
<dbReference type="eggNOG" id="COG0834">
    <property type="taxonomic scope" value="Bacteria"/>
</dbReference>
<dbReference type="SMART" id="SM00062">
    <property type="entry name" value="PBPb"/>
    <property type="match status" value="1"/>
</dbReference>
<dbReference type="Pfam" id="PF00497">
    <property type="entry name" value="SBP_bac_3"/>
    <property type="match status" value="1"/>
</dbReference>
<dbReference type="AlphaFoldDB" id="B8HUN7"/>
<evidence type="ECO:0000313" key="7">
    <source>
        <dbReference type="EMBL" id="ACL46239.1"/>
    </source>
</evidence>
<comment type="similarity">
    <text evidence="2 4">Belongs to the bacterial solute-binding protein 3 family.</text>
</comment>
<dbReference type="SUPFAM" id="SSF53850">
    <property type="entry name" value="Periplasmic binding protein-like II"/>
    <property type="match status" value="1"/>
</dbReference>
<evidence type="ECO:0000256" key="1">
    <source>
        <dbReference type="ARBA" id="ARBA00004196"/>
    </source>
</evidence>
<evidence type="ECO:0000256" key="2">
    <source>
        <dbReference type="ARBA" id="ARBA00010333"/>
    </source>
</evidence>
<sequence>MAAQRKSALLNVSPLNVSPLNVSLSNALLSGLLPLLLLSPLSALNSAQAQTPNSQPPRTTLVMGTATDYPPFQYRIGSEGEIVGFDIELANYIAKKLGLTYQIQDIDFNQLIPALAGRKLDFALAAITPTPERRQIVDFSLVYFQSRDTIISRSDREIKQFRDLAGRSVGVQLGTIQERQIEELTQQMPNLKIVRFRRVGEMVQALRIGQVDAAIVEAIVAETYTENRPELKMYPITEKPATEFAIAFPKGSVLVKDFNRILQEMISSGEMELMIRRWFSPQ</sequence>
<dbReference type="KEGG" id="cyn:Cyan7425_3922"/>